<dbReference type="PRINTS" id="PR00463">
    <property type="entry name" value="EP450I"/>
</dbReference>
<dbReference type="GO" id="GO:0051762">
    <property type="term" value="P:sesquiterpene biosynthetic process"/>
    <property type="evidence" value="ECO:0007669"/>
    <property type="project" value="UniProtKB-ARBA"/>
</dbReference>
<evidence type="ECO:0000256" key="3">
    <source>
        <dbReference type="ARBA" id="ARBA00022617"/>
    </source>
</evidence>
<dbReference type="EMBL" id="JBCNJP010000025">
    <property type="protein sequence ID" value="KAK9054551.1"/>
    <property type="molecule type" value="Genomic_DNA"/>
</dbReference>
<evidence type="ECO:0000256" key="2">
    <source>
        <dbReference type="ARBA" id="ARBA00010617"/>
    </source>
</evidence>
<feature type="transmembrane region" description="Helical" evidence="10">
    <location>
        <begin position="45"/>
        <end position="65"/>
    </location>
</feature>
<reference evidence="11 12" key="1">
    <citation type="submission" date="2024-04" db="EMBL/GenBank/DDBJ databases">
        <title>The reference genome of an endangered Asteraceae, Deinandra increscens subsp. villosa, native to the Central Coast of California.</title>
        <authorList>
            <person name="Guilliams M."/>
            <person name="Hasenstab-Lehman K."/>
            <person name="Meyer R."/>
            <person name="Mcevoy S."/>
        </authorList>
    </citation>
    <scope>NUCLEOTIDE SEQUENCE [LARGE SCALE GENOMIC DNA]</scope>
    <source>
        <tissue evidence="11">Leaf</tissue>
    </source>
</reference>
<dbReference type="PANTHER" id="PTHR47955">
    <property type="entry name" value="CYTOCHROME P450 FAMILY 71 PROTEIN"/>
    <property type="match status" value="1"/>
</dbReference>
<keyword evidence="4 8" id="KW-0479">Metal-binding</keyword>
<dbReference type="PANTHER" id="PTHR47955:SF10">
    <property type="entry name" value="ANGELICIN SYNTHASE"/>
    <property type="match status" value="1"/>
</dbReference>
<proteinExistence type="inferred from homology"/>
<dbReference type="InterPro" id="IPR017972">
    <property type="entry name" value="Cyt_P450_CS"/>
</dbReference>
<dbReference type="InterPro" id="IPR036396">
    <property type="entry name" value="Cyt_P450_sf"/>
</dbReference>
<dbReference type="InterPro" id="IPR001128">
    <property type="entry name" value="Cyt_P450"/>
</dbReference>
<keyword evidence="10" id="KW-0472">Membrane</keyword>
<evidence type="ECO:0000313" key="12">
    <source>
        <dbReference type="Proteomes" id="UP001408789"/>
    </source>
</evidence>
<gene>
    <name evidence="11" type="ORF">SSX86_025629</name>
</gene>
<evidence type="ECO:0000256" key="5">
    <source>
        <dbReference type="ARBA" id="ARBA00023002"/>
    </source>
</evidence>
<keyword evidence="6 8" id="KW-0408">Iron</keyword>
<feature type="binding site" description="axial binding residue" evidence="8">
    <location>
        <position position="487"/>
    </location>
    <ligand>
        <name>heme</name>
        <dbReference type="ChEBI" id="CHEBI:30413"/>
    </ligand>
    <ligandPart>
        <name>Fe</name>
        <dbReference type="ChEBI" id="CHEBI:18248"/>
    </ligandPart>
</feature>
<keyword evidence="10" id="KW-0812">Transmembrane</keyword>
<dbReference type="FunFam" id="1.10.630.10:FF:000011">
    <property type="entry name" value="Cytochrome P450 83B1"/>
    <property type="match status" value="1"/>
</dbReference>
<sequence length="547" mass="62082">MCSQRRISILKNSSVTSANCVYIWVFSNFNSTEYTITQTIIKLTMFPFVYLLLIFPLLLFLIKLLNFNQQSTKKQLNTPPSPPKLPVIGNLHQIGPLLHHSLHFLSENHGGPLMLIHLGSVPTLVASSADAAREIMKTHDLAFANRPDVKMWRRLLLDLKDVSVAPYGEYWRQVKSIMVLNLLSNKKIEAQREIREEEIAVTVDKIAVTVDNINLSDVFVKFTNDVVCRVTFGRKYSEGEEGEKFRKMLDEFFEVLGGLNLEDFVPWLAWVDRMRGFNARVERVSGEIDGFLEGVVEERLRRNQSAAGGGGDREDFIDILLKIEKDDRTGVTIDRMTIKALLLDAYTAGTDTTATVLEWAFAELLKHPSTLQKVQDEVRMVLNGKQEIKNDDIDNMKYLKCVLKETHRLHPPIPTLVPRVARQDAKVMGYDIAKGTRVIINAWAIARDPKVWNDPDEFRPERFLDSTIDFKGCDFELIPFGAGRRGCPGIAFAMMTNASLLANLLHKFNWELPNGGKEDDLDMNEQPGLTIHKKVPLLVVATPFDFK</sequence>
<comment type="similarity">
    <text evidence="2 9">Belongs to the cytochrome P450 family.</text>
</comment>
<comment type="pathway">
    <text evidence="1">Secondary metabolite biosynthesis; terpenoid biosynthesis.</text>
</comment>
<keyword evidence="12" id="KW-1185">Reference proteome</keyword>
<evidence type="ECO:0000256" key="10">
    <source>
        <dbReference type="SAM" id="Phobius"/>
    </source>
</evidence>
<dbReference type="PROSITE" id="PS00086">
    <property type="entry name" value="CYTOCHROME_P450"/>
    <property type="match status" value="1"/>
</dbReference>
<keyword evidence="10" id="KW-1133">Transmembrane helix</keyword>
<comment type="cofactor">
    <cofactor evidence="8">
        <name>heme</name>
        <dbReference type="ChEBI" id="CHEBI:30413"/>
    </cofactor>
</comment>
<dbReference type="GO" id="GO:0016712">
    <property type="term" value="F:oxidoreductase activity, acting on paired donors, with incorporation or reduction of molecular oxygen, reduced flavin or flavoprotein as one donor, and incorporation of one atom of oxygen"/>
    <property type="evidence" value="ECO:0007669"/>
    <property type="project" value="UniProtKB-ARBA"/>
</dbReference>
<protein>
    <recommendedName>
        <fullName evidence="13">Cytochrome P450</fullName>
    </recommendedName>
</protein>
<dbReference type="PRINTS" id="PR00385">
    <property type="entry name" value="P450"/>
</dbReference>
<dbReference type="Proteomes" id="UP001408789">
    <property type="component" value="Unassembled WGS sequence"/>
</dbReference>
<dbReference type="GO" id="GO:0020037">
    <property type="term" value="F:heme binding"/>
    <property type="evidence" value="ECO:0007669"/>
    <property type="project" value="InterPro"/>
</dbReference>
<dbReference type="SUPFAM" id="SSF48264">
    <property type="entry name" value="Cytochrome P450"/>
    <property type="match status" value="1"/>
</dbReference>
<dbReference type="Pfam" id="PF00067">
    <property type="entry name" value="p450"/>
    <property type="match status" value="1"/>
</dbReference>
<evidence type="ECO:0000256" key="9">
    <source>
        <dbReference type="RuleBase" id="RU000461"/>
    </source>
</evidence>
<evidence type="ECO:0000256" key="7">
    <source>
        <dbReference type="ARBA" id="ARBA00023033"/>
    </source>
</evidence>
<dbReference type="Gene3D" id="1.10.630.10">
    <property type="entry name" value="Cytochrome P450"/>
    <property type="match status" value="1"/>
</dbReference>
<name>A0AAP0CDD5_9ASTR</name>
<dbReference type="InterPro" id="IPR002401">
    <property type="entry name" value="Cyt_P450_E_grp-I"/>
</dbReference>
<dbReference type="GO" id="GO:0005506">
    <property type="term" value="F:iron ion binding"/>
    <property type="evidence" value="ECO:0007669"/>
    <property type="project" value="InterPro"/>
</dbReference>
<keyword evidence="7 9" id="KW-0503">Monooxygenase</keyword>
<keyword evidence="5 9" id="KW-0560">Oxidoreductase</keyword>
<evidence type="ECO:0000256" key="4">
    <source>
        <dbReference type="ARBA" id="ARBA00022723"/>
    </source>
</evidence>
<accession>A0AAP0CDD5</accession>
<evidence type="ECO:0000256" key="6">
    <source>
        <dbReference type="ARBA" id="ARBA00023004"/>
    </source>
</evidence>
<evidence type="ECO:0000313" key="11">
    <source>
        <dbReference type="EMBL" id="KAK9054551.1"/>
    </source>
</evidence>
<evidence type="ECO:0008006" key="13">
    <source>
        <dbReference type="Google" id="ProtNLM"/>
    </source>
</evidence>
<dbReference type="CDD" id="cd11072">
    <property type="entry name" value="CYP71-like"/>
    <property type="match status" value="1"/>
</dbReference>
<comment type="caution">
    <text evidence="11">The sequence shown here is derived from an EMBL/GenBank/DDBJ whole genome shotgun (WGS) entry which is preliminary data.</text>
</comment>
<evidence type="ECO:0000256" key="8">
    <source>
        <dbReference type="PIRSR" id="PIRSR602401-1"/>
    </source>
</evidence>
<evidence type="ECO:0000256" key="1">
    <source>
        <dbReference type="ARBA" id="ARBA00004721"/>
    </source>
</evidence>
<organism evidence="11 12">
    <name type="scientific">Deinandra increscens subsp. villosa</name>
    <dbReference type="NCBI Taxonomy" id="3103831"/>
    <lineage>
        <taxon>Eukaryota</taxon>
        <taxon>Viridiplantae</taxon>
        <taxon>Streptophyta</taxon>
        <taxon>Embryophyta</taxon>
        <taxon>Tracheophyta</taxon>
        <taxon>Spermatophyta</taxon>
        <taxon>Magnoliopsida</taxon>
        <taxon>eudicotyledons</taxon>
        <taxon>Gunneridae</taxon>
        <taxon>Pentapetalae</taxon>
        <taxon>asterids</taxon>
        <taxon>campanulids</taxon>
        <taxon>Asterales</taxon>
        <taxon>Asteraceae</taxon>
        <taxon>Asteroideae</taxon>
        <taxon>Heliantheae alliance</taxon>
        <taxon>Madieae</taxon>
        <taxon>Madiinae</taxon>
        <taxon>Deinandra</taxon>
    </lineage>
</organism>
<keyword evidence="3 8" id="KW-0349">Heme</keyword>
<dbReference type="AlphaFoldDB" id="A0AAP0CDD5"/>